<dbReference type="InterPro" id="IPR029058">
    <property type="entry name" value="AB_hydrolase_fold"/>
</dbReference>
<comment type="similarity">
    <text evidence="1">Belongs to the peptidase S28 family.</text>
</comment>
<accession>A0ABP1QRS9</accession>
<dbReference type="Pfam" id="PF05577">
    <property type="entry name" value="Peptidase_S28"/>
    <property type="match status" value="1"/>
</dbReference>
<name>A0ABP1QRS9_9HEXA</name>
<sequence length="411" mass="46568">MFCWSRNRSNFTVETLRFLTVSQALEDIAVFVAFIRKRFKLEKNKLFVFGASYGGTLAALFRRKYPHLTDAAVAMSAPMKRDYENKDFLPSIGKKLKKTDIMCYKQIELGLRQATRLLENHICNKRELPLCNKIRENLGLCSSLKGMTPLERRLFFGTIAKDFTFLTEYNGLLNATVKNICDVIAHPNIAAWSPLDKLLAGDIVISKELFMSKVRSGECLPTKKQDICEYLSNVTIKHNAVATGKRQRLWQSCSELGSFPTSNGDSKQHPFGGVDVLPFSYFADFCYCAFGHPLTSPFIKQRIDAFTRTFGPSSLSIGTKIIYSIGEDDPRLQRELRSTEKLASKCSKHVDENRIFIAKGSAHCGEVFLKPATKRRMKPRRVSVVQERIVEQLGRWLHLSALVGNKTKSID</sequence>
<dbReference type="Proteomes" id="UP001642540">
    <property type="component" value="Unassembled WGS sequence"/>
</dbReference>
<evidence type="ECO:0000256" key="5">
    <source>
        <dbReference type="ARBA" id="ARBA00023180"/>
    </source>
</evidence>
<evidence type="ECO:0000256" key="4">
    <source>
        <dbReference type="ARBA" id="ARBA00022801"/>
    </source>
</evidence>
<dbReference type="SUPFAM" id="SSF53474">
    <property type="entry name" value="alpha/beta-Hydrolases"/>
    <property type="match status" value="1"/>
</dbReference>
<protein>
    <recommendedName>
        <fullName evidence="8">Serine protease K12H4.7</fullName>
    </recommendedName>
</protein>
<evidence type="ECO:0008006" key="8">
    <source>
        <dbReference type="Google" id="ProtNLM"/>
    </source>
</evidence>
<keyword evidence="7" id="KW-1185">Reference proteome</keyword>
<dbReference type="Gene3D" id="3.40.50.1820">
    <property type="entry name" value="alpha/beta hydrolase"/>
    <property type="match status" value="1"/>
</dbReference>
<dbReference type="PANTHER" id="PTHR11010:SF5">
    <property type="entry name" value="RE36938P-RELATED"/>
    <property type="match status" value="1"/>
</dbReference>
<dbReference type="PANTHER" id="PTHR11010">
    <property type="entry name" value="PROTEASE S28 PRO-X CARBOXYPEPTIDASE-RELATED"/>
    <property type="match status" value="1"/>
</dbReference>
<evidence type="ECO:0000256" key="2">
    <source>
        <dbReference type="ARBA" id="ARBA00022670"/>
    </source>
</evidence>
<dbReference type="Gene3D" id="1.20.120.980">
    <property type="entry name" value="Serine carboxypeptidase S28, SKS domain"/>
    <property type="match status" value="1"/>
</dbReference>
<dbReference type="EMBL" id="CAXLJM020000046">
    <property type="protein sequence ID" value="CAL8110932.1"/>
    <property type="molecule type" value="Genomic_DNA"/>
</dbReference>
<comment type="caution">
    <text evidence="6">The sequence shown here is derived from an EMBL/GenBank/DDBJ whole genome shotgun (WGS) entry which is preliminary data.</text>
</comment>
<organism evidence="6 7">
    <name type="scientific">Orchesella dallaii</name>
    <dbReference type="NCBI Taxonomy" id="48710"/>
    <lineage>
        <taxon>Eukaryota</taxon>
        <taxon>Metazoa</taxon>
        <taxon>Ecdysozoa</taxon>
        <taxon>Arthropoda</taxon>
        <taxon>Hexapoda</taxon>
        <taxon>Collembola</taxon>
        <taxon>Entomobryomorpha</taxon>
        <taxon>Entomobryoidea</taxon>
        <taxon>Orchesellidae</taxon>
        <taxon>Orchesellinae</taxon>
        <taxon>Orchesella</taxon>
    </lineage>
</organism>
<dbReference type="InterPro" id="IPR008758">
    <property type="entry name" value="Peptidase_S28"/>
</dbReference>
<keyword evidence="4" id="KW-0378">Hydrolase</keyword>
<gene>
    <name evidence="6" type="ORF">ODALV1_LOCUS14568</name>
</gene>
<keyword evidence="2" id="KW-0645">Protease</keyword>
<reference evidence="6 7" key="1">
    <citation type="submission" date="2024-08" db="EMBL/GenBank/DDBJ databases">
        <authorList>
            <person name="Cucini C."/>
            <person name="Frati F."/>
        </authorList>
    </citation>
    <scope>NUCLEOTIDE SEQUENCE [LARGE SCALE GENOMIC DNA]</scope>
</reference>
<evidence type="ECO:0000313" key="6">
    <source>
        <dbReference type="EMBL" id="CAL8110932.1"/>
    </source>
</evidence>
<dbReference type="InterPro" id="IPR042269">
    <property type="entry name" value="Ser_carbopepase_S28_SKS"/>
</dbReference>
<evidence type="ECO:0000256" key="1">
    <source>
        <dbReference type="ARBA" id="ARBA00011079"/>
    </source>
</evidence>
<keyword evidence="5" id="KW-0325">Glycoprotein</keyword>
<proteinExistence type="inferred from homology"/>
<evidence type="ECO:0000256" key="3">
    <source>
        <dbReference type="ARBA" id="ARBA00022729"/>
    </source>
</evidence>
<evidence type="ECO:0000313" key="7">
    <source>
        <dbReference type="Proteomes" id="UP001642540"/>
    </source>
</evidence>
<keyword evidence="3" id="KW-0732">Signal</keyword>